<protein>
    <submittedName>
        <fullName evidence="6">TetR/AcrR family transcriptional regulator</fullName>
    </submittedName>
</protein>
<dbReference type="Pfam" id="PF17937">
    <property type="entry name" value="TetR_C_28"/>
    <property type="match status" value="1"/>
</dbReference>
<dbReference type="SUPFAM" id="SSF48498">
    <property type="entry name" value="Tetracyclin repressor-like, C-terminal domain"/>
    <property type="match status" value="1"/>
</dbReference>
<evidence type="ECO:0000256" key="4">
    <source>
        <dbReference type="PROSITE-ProRule" id="PRU00335"/>
    </source>
</evidence>
<dbReference type="InterPro" id="IPR036271">
    <property type="entry name" value="Tet_transcr_reg_TetR-rel_C_sf"/>
</dbReference>
<evidence type="ECO:0000313" key="8">
    <source>
        <dbReference type="Proteomes" id="UP000521676"/>
    </source>
</evidence>
<organism evidence="6 8">
    <name type="scientific">Candidatus Chlorohelix allophototropha</name>
    <dbReference type="NCBI Taxonomy" id="3003348"/>
    <lineage>
        <taxon>Bacteria</taxon>
        <taxon>Bacillati</taxon>
        <taxon>Chloroflexota</taxon>
        <taxon>Chloroflexia</taxon>
        <taxon>Candidatus Chloroheliales</taxon>
        <taxon>Candidatus Chloroheliaceae</taxon>
        <taxon>Candidatus Chlorohelix</taxon>
    </lineage>
</organism>
<dbReference type="InterPro" id="IPR009057">
    <property type="entry name" value="Homeodomain-like_sf"/>
</dbReference>
<feature type="domain" description="HTH tetR-type" evidence="5">
    <location>
        <begin position="4"/>
        <end position="64"/>
    </location>
</feature>
<dbReference type="EMBL" id="CP128399">
    <property type="protein sequence ID" value="WJW67879.1"/>
    <property type="molecule type" value="Genomic_DNA"/>
</dbReference>
<keyword evidence="1" id="KW-0805">Transcription regulation</keyword>
<sequence>MNNNNKSTLIIEGAFRLVEREGTEKLTLEAVAQEAGISKGGLLYHFPSKEALVSGMLRYMGEQFEQKIELAVANDPEPQGRWLRGYIRASLEPDETPQAVYMAITAAVATNRTLLEPLQKANTEWQKRIEESSGDRATATLLRMAADGFWYTEALGFGAMSPELKQEIMELMLKLSKQNSSTENGEN</sequence>
<dbReference type="Pfam" id="PF00440">
    <property type="entry name" value="TetR_N"/>
    <property type="match status" value="1"/>
</dbReference>
<evidence type="ECO:0000256" key="1">
    <source>
        <dbReference type="ARBA" id="ARBA00023015"/>
    </source>
</evidence>
<dbReference type="AlphaFoldDB" id="A0A8T7M1K1"/>
<evidence type="ECO:0000313" key="9">
    <source>
        <dbReference type="Proteomes" id="UP001431572"/>
    </source>
</evidence>
<dbReference type="SUPFAM" id="SSF46689">
    <property type="entry name" value="Homeodomain-like"/>
    <property type="match status" value="1"/>
</dbReference>
<evidence type="ECO:0000256" key="3">
    <source>
        <dbReference type="ARBA" id="ARBA00023163"/>
    </source>
</evidence>
<dbReference type="PROSITE" id="PS50977">
    <property type="entry name" value="HTH_TETR_2"/>
    <property type="match status" value="1"/>
</dbReference>
<dbReference type="EMBL" id="JACATZ010000001">
    <property type="protein sequence ID" value="NWJ46019.1"/>
    <property type="molecule type" value="Genomic_DNA"/>
</dbReference>
<evidence type="ECO:0000313" key="6">
    <source>
        <dbReference type="EMBL" id="NWJ46019.1"/>
    </source>
</evidence>
<dbReference type="PRINTS" id="PR00455">
    <property type="entry name" value="HTHTETR"/>
</dbReference>
<evidence type="ECO:0000259" key="5">
    <source>
        <dbReference type="PROSITE" id="PS50977"/>
    </source>
</evidence>
<name>A0A8T7M1K1_9CHLR</name>
<proteinExistence type="predicted"/>
<accession>A0A8T7M1K1</accession>
<reference evidence="6 8" key="1">
    <citation type="submission" date="2020-06" db="EMBL/GenBank/DDBJ databases">
        <title>Anoxygenic phototrophic Chloroflexota member uses a Type I reaction center.</title>
        <authorList>
            <person name="Tsuji J.M."/>
            <person name="Shaw N.A."/>
            <person name="Nagashima S."/>
            <person name="Venkiteswaran J."/>
            <person name="Schiff S.L."/>
            <person name="Hanada S."/>
            <person name="Tank M."/>
            <person name="Neufeld J.D."/>
        </authorList>
    </citation>
    <scope>NUCLEOTIDE SEQUENCE [LARGE SCALE GENOMIC DNA]</scope>
    <source>
        <strain evidence="6">L227-S17</strain>
    </source>
</reference>
<evidence type="ECO:0000256" key="2">
    <source>
        <dbReference type="ARBA" id="ARBA00023125"/>
    </source>
</evidence>
<dbReference type="PANTHER" id="PTHR30055:SF234">
    <property type="entry name" value="HTH-TYPE TRANSCRIPTIONAL REGULATOR BETI"/>
    <property type="match status" value="1"/>
</dbReference>
<dbReference type="GO" id="GO:0003700">
    <property type="term" value="F:DNA-binding transcription factor activity"/>
    <property type="evidence" value="ECO:0007669"/>
    <property type="project" value="TreeGrafter"/>
</dbReference>
<gene>
    <name evidence="6" type="ORF">HXX08_09090</name>
    <name evidence="7" type="ORF">OZ401_001162</name>
</gene>
<dbReference type="RefSeq" id="WP_341469770.1">
    <property type="nucleotide sequence ID" value="NZ_CP128399.1"/>
</dbReference>
<dbReference type="Proteomes" id="UP001431572">
    <property type="component" value="Chromosome 1"/>
</dbReference>
<keyword evidence="9" id="KW-1185">Reference proteome</keyword>
<keyword evidence="2 4" id="KW-0238">DNA-binding</keyword>
<dbReference type="PANTHER" id="PTHR30055">
    <property type="entry name" value="HTH-TYPE TRANSCRIPTIONAL REGULATOR RUTR"/>
    <property type="match status" value="1"/>
</dbReference>
<dbReference type="InterPro" id="IPR041479">
    <property type="entry name" value="TetR_CgmR_C"/>
</dbReference>
<reference evidence="7" key="2">
    <citation type="journal article" date="2024" name="Nature">
        <title>Anoxygenic phototroph of the Chloroflexota uses a type I reaction centre.</title>
        <authorList>
            <person name="Tsuji J.M."/>
            <person name="Shaw N.A."/>
            <person name="Nagashima S."/>
            <person name="Venkiteswaran J.J."/>
            <person name="Schiff S.L."/>
            <person name="Watanabe T."/>
            <person name="Fukui M."/>
            <person name="Hanada S."/>
            <person name="Tank M."/>
            <person name="Neufeld J.D."/>
        </authorList>
    </citation>
    <scope>NUCLEOTIDE SEQUENCE</scope>
    <source>
        <strain evidence="7">L227-S17</strain>
    </source>
</reference>
<dbReference type="GO" id="GO:0000976">
    <property type="term" value="F:transcription cis-regulatory region binding"/>
    <property type="evidence" value="ECO:0007669"/>
    <property type="project" value="TreeGrafter"/>
</dbReference>
<dbReference type="InterPro" id="IPR001647">
    <property type="entry name" value="HTH_TetR"/>
</dbReference>
<keyword evidence="3" id="KW-0804">Transcription</keyword>
<dbReference type="InterPro" id="IPR050109">
    <property type="entry name" value="HTH-type_TetR-like_transc_reg"/>
</dbReference>
<evidence type="ECO:0000313" key="7">
    <source>
        <dbReference type="EMBL" id="WJW67879.1"/>
    </source>
</evidence>
<feature type="DNA-binding region" description="H-T-H motif" evidence="4">
    <location>
        <begin position="27"/>
        <end position="46"/>
    </location>
</feature>
<dbReference type="Proteomes" id="UP000521676">
    <property type="component" value="Unassembled WGS sequence"/>
</dbReference>
<dbReference type="Gene3D" id="1.10.357.10">
    <property type="entry name" value="Tetracycline Repressor, domain 2"/>
    <property type="match status" value="1"/>
</dbReference>